<proteinExistence type="predicted"/>
<name>A0A381QPD3_9ZZZZ</name>
<evidence type="ECO:0000256" key="1">
    <source>
        <dbReference type="SAM" id="MobiDB-lite"/>
    </source>
</evidence>
<dbReference type="EMBL" id="UINC01001459">
    <property type="protein sequence ID" value="SUZ81202.1"/>
    <property type="molecule type" value="Genomic_DNA"/>
</dbReference>
<evidence type="ECO:0008006" key="3">
    <source>
        <dbReference type="Google" id="ProtNLM"/>
    </source>
</evidence>
<evidence type="ECO:0000313" key="2">
    <source>
        <dbReference type="EMBL" id="SUZ81202.1"/>
    </source>
</evidence>
<gene>
    <name evidence="2" type="ORF">METZ01_LOCUS34056</name>
</gene>
<feature type="region of interest" description="Disordered" evidence="1">
    <location>
        <begin position="130"/>
        <end position="153"/>
    </location>
</feature>
<sequence>MNSTSMRLWAGLFVLVVFVAGVAGGVALRPWVESDPQPEFGRRGLRRGGPPGPVAGRLFDRISADIGLTADQNQQLRAVFETRGQRMREIDQEVRDLFETEQAQMNAEIAEILTPEQMELFEREIVLMRGRPRSPLRRGGPRSREFRRGPRRD</sequence>
<feature type="compositionally biased region" description="Basic and acidic residues" evidence="1">
    <location>
        <begin position="142"/>
        <end position="153"/>
    </location>
</feature>
<protein>
    <recommendedName>
        <fullName evidence="3">Periplasmic heavy metal sensor</fullName>
    </recommendedName>
</protein>
<dbReference type="AlphaFoldDB" id="A0A381QPD3"/>
<accession>A0A381QPD3</accession>
<reference evidence="2" key="1">
    <citation type="submission" date="2018-05" db="EMBL/GenBank/DDBJ databases">
        <authorList>
            <person name="Lanie J.A."/>
            <person name="Ng W.-L."/>
            <person name="Kazmierczak K.M."/>
            <person name="Andrzejewski T.M."/>
            <person name="Davidsen T.M."/>
            <person name="Wayne K.J."/>
            <person name="Tettelin H."/>
            <person name="Glass J.I."/>
            <person name="Rusch D."/>
            <person name="Podicherti R."/>
            <person name="Tsui H.-C.T."/>
            <person name="Winkler M.E."/>
        </authorList>
    </citation>
    <scope>NUCLEOTIDE SEQUENCE</scope>
</reference>
<organism evidence="2">
    <name type="scientific">marine metagenome</name>
    <dbReference type="NCBI Taxonomy" id="408172"/>
    <lineage>
        <taxon>unclassified sequences</taxon>
        <taxon>metagenomes</taxon>
        <taxon>ecological metagenomes</taxon>
    </lineage>
</organism>
<feature type="compositionally biased region" description="Basic residues" evidence="1">
    <location>
        <begin position="130"/>
        <end position="141"/>
    </location>
</feature>